<evidence type="ECO:0000313" key="2">
    <source>
        <dbReference type="EMBL" id="OZC01601.1"/>
    </source>
</evidence>
<protein>
    <recommendedName>
        <fullName evidence="1">Metallo-beta-lactamase domain-containing protein</fullName>
    </recommendedName>
</protein>
<evidence type="ECO:0000313" key="3">
    <source>
        <dbReference type="Proteomes" id="UP000216446"/>
    </source>
</evidence>
<proteinExistence type="predicted"/>
<dbReference type="PANTHER" id="PTHR42663:SF4">
    <property type="entry name" value="SLL1036 PROTEIN"/>
    <property type="match status" value="1"/>
</dbReference>
<dbReference type="InterPro" id="IPR001279">
    <property type="entry name" value="Metallo-B-lactamas"/>
</dbReference>
<dbReference type="Gene3D" id="3.60.15.10">
    <property type="entry name" value="Ribonuclease Z/Hydroxyacylglutathione hydrolase-like"/>
    <property type="match status" value="1"/>
</dbReference>
<reference evidence="2 3" key="1">
    <citation type="submission" date="2016-11" db="EMBL/GenBank/DDBJ databases">
        <title>Study of marine rhodopsin-containing bacteria.</title>
        <authorList>
            <person name="Yoshizawa S."/>
            <person name="Kumagai Y."/>
            <person name="Kogure K."/>
        </authorList>
    </citation>
    <scope>NUCLEOTIDE SEQUENCE [LARGE SCALE GENOMIC DNA]</scope>
    <source>
        <strain evidence="2 3">SG-29</strain>
    </source>
</reference>
<dbReference type="AlphaFoldDB" id="A0A259TV47"/>
<dbReference type="PANTHER" id="PTHR42663">
    <property type="entry name" value="HYDROLASE C777.06C-RELATED-RELATED"/>
    <property type="match status" value="1"/>
</dbReference>
<feature type="domain" description="Metallo-beta-lactamase" evidence="1">
    <location>
        <begin position="34"/>
        <end position="224"/>
    </location>
</feature>
<dbReference type="EMBL" id="MQWB01000001">
    <property type="protein sequence ID" value="OZC01601.1"/>
    <property type="molecule type" value="Genomic_DNA"/>
</dbReference>
<dbReference type="Pfam" id="PF12706">
    <property type="entry name" value="Lactamase_B_2"/>
    <property type="match status" value="1"/>
</dbReference>
<sequence>MSSDASRDRLTIRFWGVRGSLPTPRASHLGVGGNTTCVEVRGPDNQIAILDAGTGVRDLGVALTAEAGGAPLDVHLLFSHFHWDHLQGLPFFAPLYAPGNKLTLHAVATPAEIEAAMGGQMSEPFFPVPFEELGSTVVFEPQANGTSFDVGGMTVRPFALHHPQGSSGYRFEASGAVFVYATDYEHGDAESEATLIEAARGADVLYSDAQYTPDEYALRHGWGHTTWEHAARIATEAGVGQLLLSHHDPTHDDATLERILAQAREVFPDTDLAREGEGIKL</sequence>
<dbReference type="CDD" id="cd07715">
    <property type="entry name" value="TaR3-like_MBL-fold"/>
    <property type="match status" value="1"/>
</dbReference>
<dbReference type="InterPro" id="IPR036866">
    <property type="entry name" value="RibonucZ/Hydroxyglut_hydro"/>
</dbReference>
<dbReference type="SUPFAM" id="SSF56281">
    <property type="entry name" value="Metallo-hydrolase/oxidoreductase"/>
    <property type="match status" value="1"/>
</dbReference>
<dbReference type="RefSeq" id="WP_094545222.1">
    <property type="nucleotide sequence ID" value="NZ_MQWB01000001.1"/>
</dbReference>
<gene>
    <name evidence="2" type="ORF">BSZ36_00545</name>
</gene>
<dbReference type="Proteomes" id="UP000216446">
    <property type="component" value="Unassembled WGS sequence"/>
</dbReference>
<name>A0A259TV47_9BACT</name>
<accession>A0A259TV47</accession>
<dbReference type="InParanoid" id="A0A259TV47"/>
<evidence type="ECO:0000259" key="1">
    <source>
        <dbReference type="SMART" id="SM00849"/>
    </source>
</evidence>
<comment type="caution">
    <text evidence="2">The sequence shown here is derived from an EMBL/GenBank/DDBJ whole genome shotgun (WGS) entry which is preliminary data.</text>
</comment>
<dbReference type="OrthoDB" id="9781189at2"/>
<organism evidence="2 3">
    <name type="scientific">Rubricoccus marinus</name>
    <dbReference type="NCBI Taxonomy" id="716817"/>
    <lineage>
        <taxon>Bacteria</taxon>
        <taxon>Pseudomonadati</taxon>
        <taxon>Rhodothermota</taxon>
        <taxon>Rhodothermia</taxon>
        <taxon>Rhodothermales</taxon>
        <taxon>Rubricoccaceae</taxon>
        <taxon>Rubricoccus</taxon>
    </lineage>
</organism>
<keyword evidence="3" id="KW-1185">Reference proteome</keyword>
<dbReference type="SMART" id="SM00849">
    <property type="entry name" value="Lactamase_B"/>
    <property type="match status" value="1"/>
</dbReference>